<reference evidence="2" key="1">
    <citation type="submission" date="2016-06" db="EMBL/GenBank/DDBJ databases">
        <title>Complete genome sequence of Actinoalloteichus fjordicus DSM 46855 (=ADI127-17), type strain of the new species Actinoalloteichus fjordicus.</title>
        <authorList>
            <person name="Ruckert C."/>
            <person name="Nouioui I."/>
            <person name="Willmese J."/>
            <person name="van Wezel G."/>
            <person name="Klenk H.-P."/>
            <person name="Kalinowski J."/>
            <person name="Zotchev S.B."/>
        </authorList>
    </citation>
    <scope>NUCLEOTIDE SEQUENCE [LARGE SCALE GENOMIC DNA]</scope>
    <source>
        <strain evidence="2">ADI127-7</strain>
    </source>
</reference>
<name>A0AAC9LHP4_9PSEU</name>
<evidence type="ECO:0000313" key="1">
    <source>
        <dbReference type="EMBL" id="APU17546.1"/>
    </source>
</evidence>
<keyword evidence="2" id="KW-1185">Reference proteome</keyword>
<dbReference type="Proteomes" id="UP000185511">
    <property type="component" value="Chromosome"/>
</dbReference>
<organism evidence="1 2">
    <name type="scientific">Actinoalloteichus fjordicus</name>
    <dbReference type="NCBI Taxonomy" id="1612552"/>
    <lineage>
        <taxon>Bacteria</taxon>
        <taxon>Bacillati</taxon>
        <taxon>Actinomycetota</taxon>
        <taxon>Actinomycetes</taxon>
        <taxon>Pseudonocardiales</taxon>
        <taxon>Pseudonocardiaceae</taxon>
        <taxon>Actinoalloteichus</taxon>
    </lineage>
</organism>
<sequence>MPSAARPFGLTMTTPLAGDDLTRLATVAYDEQRQVSVTADGTPLCDHPLAAVTTSARQTIQDMQEWPDYDPDD</sequence>
<dbReference type="InterPro" id="IPR026496">
    <property type="entry name" value="GRASP_targ"/>
</dbReference>
<dbReference type="NCBIfam" id="TIGR04186">
    <property type="entry name" value="GRASP_targ"/>
    <property type="match status" value="1"/>
</dbReference>
<dbReference type="EMBL" id="CP016076">
    <property type="protein sequence ID" value="APU17546.1"/>
    <property type="molecule type" value="Genomic_DNA"/>
</dbReference>
<accession>A0AAC9LHP4</accession>
<proteinExistence type="predicted"/>
<gene>
    <name evidence="1" type="ORF">UA74_27725</name>
</gene>
<dbReference type="KEGG" id="acad:UA74_27725"/>
<evidence type="ECO:0000313" key="2">
    <source>
        <dbReference type="Proteomes" id="UP000185511"/>
    </source>
</evidence>
<dbReference type="AlphaFoldDB" id="A0AAC9LHP4"/>
<protein>
    <submittedName>
        <fullName evidence="1">ATP-grasp target RiPP</fullName>
    </submittedName>
</protein>